<dbReference type="Proteomes" id="UP000019487">
    <property type="component" value="Unassembled WGS sequence"/>
</dbReference>
<dbReference type="STRING" id="1432307.W9C979"/>
<feature type="compositionally biased region" description="Gly residues" evidence="5">
    <location>
        <begin position="89"/>
        <end position="102"/>
    </location>
</feature>
<dbReference type="AlphaFoldDB" id="W9C979"/>
<evidence type="ECO:0000313" key="8">
    <source>
        <dbReference type="Proteomes" id="UP000019487"/>
    </source>
</evidence>
<evidence type="ECO:0000256" key="4">
    <source>
        <dbReference type="PROSITE-ProRule" id="PRU00134"/>
    </source>
</evidence>
<dbReference type="OrthoDB" id="5945798at2759"/>
<reference evidence="7 8" key="1">
    <citation type="journal article" date="2014" name="Genome Announc.">
        <title>Draft genome sequence of Sclerotinia borealis, a psychrophilic plant pathogenic fungus.</title>
        <authorList>
            <person name="Mardanov A.V."/>
            <person name="Beletsky A.V."/>
            <person name="Kadnikov V.V."/>
            <person name="Ignatov A.N."/>
            <person name="Ravin N.V."/>
        </authorList>
    </citation>
    <scope>NUCLEOTIDE SEQUENCE [LARGE SCALE GENOMIC DNA]</scope>
    <source>
        <strain evidence="8">F-4157</strain>
    </source>
</reference>
<keyword evidence="8" id="KW-1185">Reference proteome</keyword>
<dbReference type="EMBL" id="AYSA01000389">
    <property type="protein sequence ID" value="ESZ92401.1"/>
    <property type="molecule type" value="Genomic_DNA"/>
</dbReference>
<dbReference type="GO" id="GO:0008270">
    <property type="term" value="F:zinc ion binding"/>
    <property type="evidence" value="ECO:0007669"/>
    <property type="project" value="UniProtKB-KW"/>
</dbReference>
<evidence type="ECO:0000259" key="6">
    <source>
        <dbReference type="PROSITE" id="PS50865"/>
    </source>
</evidence>
<keyword evidence="2 4" id="KW-0863">Zinc-finger</keyword>
<organism evidence="7 8">
    <name type="scientific">Sclerotinia borealis (strain F-4128)</name>
    <dbReference type="NCBI Taxonomy" id="1432307"/>
    <lineage>
        <taxon>Eukaryota</taxon>
        <taxon>Fungi</taxon>
        <taxon>Dikarya</taxon>
        <taxon>Ascomycota</taxon>
        <taxon>Pezizomycotina</taxon>
        <taxon>Leotiomycetes</taxon>
        <taxon>Helotiales</taxon>
        <taxon>Sclerotiniaceae</taxon>
        <taxon>Sclerotinia</taxon>
    </lineage>
</organism>
<dbReference type="PROSITE" id="PS01360">
    <property type="entry name" value="ZF_MYND_1"/>
    <property type="match status" value="1"/>
</dbReference>
<dbReference type="Pfam" id="PF01753">
    <property type="entry name" value="zf-MYND"/>
    <property type="match status" value="1"/>
</dbReference>
<feature type="region of interest" description="Disordered" evidence="5">
    <location>
        <begin position="19"/>
        <end position="40"/>
    </location>
</feature>
<gene>
    <name evidence="7" type="ORF">SBOR_7209</name>
</gene>
<keyword evidence="1" id="KW-0479">Metal-binding</keyword>
<evidence type="ECO:0000256" key="5">
    <source>
        <dbReference type="SAM" id="MobiDB-lite"/>
    </source>
</evidence>
<dbReference type="SUPFAM" id="SSF144232">
    <property type="entry name" value="HIT/MYND zinc finger-like"/>
    <property type="match status" value="1"/>
</dbReference>
<name>W9C979_SCLBF</name>
<keyword evidence="3" id="KW-0862">Zinc</keyword>
<protein>
    <recommendedName>
        <fullName evidence="6">MYND-type domain-containing protein</fullName>
    </recommendedName>
</protein>
<dbReference type="Gene3D" id="6.10.140.2220">
    <property type="match status" value="1"/>
</dbReference>
<feature type="domain" description="MYND-type" evidence="6">
    <location>
        <begin position="177"/>
        <end position="219"/>
    </location>
</feature>
<evidence type="ECO:0000256" key="3">
    <source>
        <dbReference type="ARBA" id="ARBA00022833"/>
    </source>
</evidence>
<feature type="region of interest" description="Disordered" evidence="5">
    <location>
        <begin position="87"/>
        <end position="107"/>
    </location>
</feature>
<accession>W9C979</accession>
<dbReference type="InterPro" id="IPR002893">
    <property type="entry name" value="Znf_MYND"/>
</dbReference>
<evidence type="ECO:0000256" key="1">
    <source>
        <dbReference type="ARBA" id="ARBA00022723"/>
    </source>
</evidence>
<sequence>MTPNFPNLLSPAFQPFSTCPLDSTADPSSTASTDAESSGTPRKTYLLATISQNMTLSTTPTFICTDSAGASFALTIILQAPLTPAQLEGSGGGNGNGNGNEGRNGFDIDKLKKGHTVVVPNPRRHGVREGKQGYVRCTWRDLVIVPTSLDKLLVMSEKFVKVRANMVDNIQEGVVNCQSCDRKASEEELSRCKGCNEVRYCGKKCQTEGWIEKGHKSECKVLKVMGGMELEDYIAG</sequence>
<dbReference type="HOGENOM" id="CLU_076139_0_0_1"/>
<proteinExistence type="predicted"/>
<evidence type="ECO:0000256" key="2">
    <source>
        <dbReference type="ARBA" id="ARBA00022771"/>
    </source>
</evidence>
<dbReference type="PROSITE" id="PS50865">
    <property type="entry name" value="ZF_MYND_2"/>
    <property type="match status" value="1"/>
</dbReference>
<evidence type="ECO:0000313" key="7">
    <source>
        <dbReference type="EMBL" id="ESZ92401.1"/>
    </source>
</evidence>
<comment type="caution">
    <text evidence="7">The sequence shown here is derived from an EMBL/GenBank/DDBJ whole genome shotgun (WGS) entry which is preliminary data.</text>
</comment>
<feature type="compositionally biased region" description="Low complexity" evidence="5">
    <location>
        <begin position="22"/>
        <end position="38"/>
    </location>
</feature>